<organism evidence="1 2">
    <name type="scientific">Ixodes persulcatus</name>
    <name type="common">Taiga tick</name>
    <dbReference type="NCBI Taxonomy" id="34615"/>
    <lineage>
        <taxon>Eukaryota</taxon>
        <taxon>Metazoa</taxon>
        <taxon>Ecdysozoa</taxon>
        <taxon>Arthropoda</taxon>
        <taxon>Chelicerata</taxon>
        <taxon>Arachnida</taxon>
        <taxon>Acari</taxon>
        <taxon>Parasitiformes</taxon>
        <taxon>Ixodida</taxon>
        <taxon>Ixodoidea</taxon>
        <taxon>Ixodidae</taxon>
        <taxon>Ixodinae</taxon>
        <taxon>Ixodes</taxon>
    </lineage>
</organism>
<evidence type="ECO:0000313" key="2">
    <source>
        <dbReference type="Proteomes" id="UP000805193"/>
    </source>
</evidence>
<comment type="caution">
    <text evidence="1">The sequence shown here is derived from an EMBL/GenBank/DDBJ whole genome shotgun (WGS) entry which is preliminary data.</text>
</comment>
<sequence>MVQKGCLALDRPNCFCIDEQIILLSGLSGLKQYELNKTHPVGLKSFILAGRDGLIYDFEMYKGKEAFPDASLGVAGKSVMKLSETVIKSSTLYFDRWFSSVPLVKELVKKQVFSTRHLRAVDAVG</sequence>
<keyword evidence="2" id="KW-1185">Reference proteome</keyword>
<accession>A0AC60QNY7</accession>
<dbReference type="EMBL" id="JABSTQ010007705">
    <property type="protein sequence ID" value="KAG0435338.1"/>
    <property type="molecule type" value="Genomic_DNA"/>
</dbReference>
<evidence type="ECO:0000313" key="1">
    <source>
        <dbReference type="EMBL" id="KAG0435338.1"/>
    </source>
</evidence>
<dbReference type="Proteomes" id="UP000805193">
    <property type="component" value="Unassembled WGS sequence"/>
</dbReference>
<name>A0AC60QNY7_IXOPE</name>
<proteinExistence type="predicted"/>
<gene>
    <name evidence="1" type="ORF">HPB47_018551</name>
</gene>
<protein>
    <submittedName>
        <fullName evidence="1">Uncharacterized protein</fullName>
    </submittedName>
</protein>
<reference evidence="1 2" key="1">
    <citation type="journal article" date="2020" name="Cell">
        <title>Large-Scale Comparative Analyses of Tick Genomes Elucidate Their Genetic Diversity and Vector Capacities.</title>
        <authorList>
            <consortium name="Tick Genome and Microbiome Consortium (TIGMIC)"/>
            <person name="Jia N."/>
            <person name="Wang J."/>
            <person name="Shi W."/>
            <person name="Du L."/>
            <person name="Sun Y."/>
            <person name="Zhan W."/>
            <person name="Jiang J.F."/>
            <person name="Wang Q."/>
            <person name="Zhang B."/>
            <person name="Ji P."/>
            <person name="Bell-Sakyi L."/>
            <person name="Cui X.M."/>
            <person name="Yuan T.T."/>
            <person name="Jiang B.G."/>
            <person name="Yang W.F."/>
            <person name="Lam T.T."/>
            <person name="Chang Q.C."/>
            <person name="Ding S.J."/>
            <person name="Wang X.J."/>
            <person name="Zhu J.G."/>
            <person name="Ruan X.D."/>
            <person name="Zhao L."/>
            <person name="Wei J.T."/>
            <person name="Ye R.Z."/>
            <person name="Que T.C."/>
            <person name="Du C.H."/>
            <person name="Zhou Y.H."/>
            <person name="Cheng J.X."/>
            <person name="Dai P.F."/>
            <person name="Guo W.B."/>
            <person name="Han X.H."/>
            <person name="Huang E.J."/>
            <person name="Li L.F."/>
            <person name="Wei W."/>
            <person name="Gao Y.C."/>
            <person name="Liu J.Z."/>
            <person name="Shao H.Z."/>
            <person name="Wang X."/>
            <person name="Wang C.C."/>
            <person name="Yang T.C."/>
            <person name="Huo Q.B."/>
            <person name="Li W."/>
            <person name="Chen H.Y."/>
            <person name="Chen S.E."/>
            <person name="Zhou L.G."/>
            <person name="Ni X.B."/>
            <person name="Tian J.H."/>
            <person name="Sheng Y."/>
            <person name="Liu T."/>
            <person name="Pan Y.S."/>
            <person name="Xia L.Y."/>
            <person name="Li J."/>
            <person name="Zhao F."/>
            <person name="Cao W.C."/>
        </authorList>
    </citation>
    <scope>NUCLEOTIDE SEQUENCE [LARGE SCALE GENOMIC DNA]</scope>
    <source>
        <strain evidence="1">Iper-2018</strain>
    </source>
</reference>